<dbReference type="eggNOG" id="COG1846">
    <property type="taxonomic scope" value="Bacteria"/>
</dbReference>
<dbReference type="EMBL" id="CP003924">
    <property type="protein sequence ID" value="AGS33649.1"/>
    <property type="molecule type" value="Genomic_DNA"/>
</dbReference>
<dbReference type="InterPro" id="IPR036390">
    <property type="entry name" value="WH_DNA-bd_sf"/>
</dbReference>
<name>S5SRC3_9CORY</name>
<dbReference type="Gene3D" id="3.30.420.40">
    <property type="match status" value="1"/>
</dbReference>
<evidence type="ECO:0000313" key="2">
    <source>
        <dbReference type="EMBL" id="AGS33649.1"/>
    </source>
</evidence>
<dbReference type="SUPFAM" id="SSF53067">
    <property type="entry name" value="Actin-like ATPase domain"/>
    <property type="match status" value="1"/>
</dbReference>
<comment type="similarity">
    <text evidence="1">Belongs to the ROK (NagC/XylR) family.</text>
</comment>
<evidence type="ECO:0000313" key="3">
    <source>
        <dbReference type="Proteomes" id="UP000015388"/>
    </source>
</evidence>
<protein>
    <submittedName>
        <fullName evidence="2">Transcriptional regulator</fullName>
    </submittedName>
</protein>
<gene>
    <name evidence="2" type="ORF">B841_00830</name>
</gene>
<organism evidence="2 3">
    <name type="scientific">Corynebacterium maris DSM 45190</name>
    <dbReference type="NCBI Taxonomy" id="1224163"/>
    <lineage>
        <taxon>Bacteria</taxon>
        <taxon>Bacillati</taxon>
        <taxon>Actinomycetota</taxon>
        <taxon>Actinomycetes</taxon>
        <taxon>Mycobacteriales</taxon>
        <taxon>Corynebacteriaceae</taxon>
        <taxon>Corynebacterium</taxon>
    </lineage>
</organism>
<dbReference type="CDD" id="cd23763">
    <property type="entry name" value="ASKHA_ATPase_ROK"/>
    <property type="match status" value="1"/>
</dbReference>
<dbReference type="PANTHER" id="PTHR18964">
    <property type="entry name" value="ROK (REPRESSOR, ORF, KINASE) FAMILY"/>
    <property type="match status" value="1"/>
</dbReference>
<keyword evidence="3" id="KW-1185">Reference proteome</keyword>
<accession>S5SRC3</accession>
<sequence length="341" mass="35712">MRLQPLTTRSELVEVTGLSQPTVTRAVTALINAGLVVERNDLTQSQGRGRPTIPLELADSPGVYAGIAVGTSVTYIGLFDAHGRTVRDVEVATPMARLRAEDFIEHVMAGLNRLSAGLERPLASVGVTFPGAVSADGMVNAPSLGWDDVDIAGRLRFQFSVPVTVSAAVPAIIGSELQNAEVDFTQDPPVIMSLFADDSVGAAITAGEHITAINGMPHDVSSLPTAALLAAAGKQGVHAQSLQELVASSAPAVRQLLNERAQLLGHVTATLVSEYRPATVVVAGSAFVDDPQAPRLFAQTVRGALPAGVDVELRLIPSHHEIVRAIARAIALDHLLREPLG</sequence>
<dbReference type="InterPro" id="IPR000600">
    <property type="entry name" value="ROK"/>
</dbReference>
<dbReference type="SUPFAM" id="SSF46785">
    <property type="entry name" value="Winged helix' DNA-binding domain"/>
    <property type="match status" value="1"/>
</dbReference>
<dbReference type="Pfam" id="PF00480">
    <property type="entry name" value="ROK"/>
    <property type="match status" value="1"/>
</dbReference>
<dbReference type="Proteomes" id="UP000015388">
    <property type="component" value="Chromosome"/>
</dbReference>
<dbReference type="AlphaFoldDB" id="S5SRC3"/>
<dbReference type="InterPro" id="IPR036388">
    <property type="entry name" value="WH-like_DNA-bd_sf"/>
</dbReference>
<evidence type="ECO:0000256" key="1">
    <source>
        <dbReference type="ARBA" id="ARBA00006479"/>
    </source>
</evidence>
<reference evidence="2 3" key="1">
    <citation type="submission" date="2012-11" db="EMBL/GenBank/DDBJ databases">
        <title>The complete genome sequence of Corynebacterium maris Coryn-1 (=DSM 45190).</title>
        <authorList>
            <person name="Schaffert L."/>
            <person name="Albersmeier A."/>
            <person name="Kalinowski J."/>
            <person name="Ruckert C."/>
        </authorList>
    </citation>
    <scope>NUCLEOTIDE SEQUENCE [LARGE SCALE GENOMIC DNA]</scope>
    <source>
        <strain evidence="3">Coryn-1</strain>
    </source>
</reference>
<dbReference type="STRING" id="1224163.B841_00830"/>
<dbReference type="InterPro" id="IPR043129">
    <property type="entry name" value="ATPase_NBD"/>
</dbReference>
<dbReference type="PATRIC" id="fig|1224163.3.peg.165"/>
<dbReference type="KEGG" id="cmd:B841_00830"/>
<dbReference type="Gene3D" id="1.10.10.10">
    <property type="entry name" value="Winged helix-like DNA-binding domain superfamily/Winged helix DNA-binding domain"/>
    <property type="match status" value="1"/>
</dbReference>
<dbReference type="HOGENOM" id="CLU_060911_0_0_11"/>
<proteinExistence type="inferred from homology"/>
<dbReference type="PANTHER" id="PTHR18964:SF149">
    <property type="entry name" value="BIFUNCTIONAL UDP-N-ACETYLGLUCOSAMINE 2-EPIMERASE_N-ACETYLMANNOSAMINE KINASE"/>
    <property type="match status" value="1"/>
</dbReference>